<keyword evidence="5" id="KW-0479">Metal-binding</keyword>
<evidence type="ECO:0000256" key="8">
    <source>
        <dbReference type="RuleBase" id="RU003953"/>
    </source>
</evidence>
<dbReference type="Pfam" id="PF12627">
    <property type="entry name" value="PolyA_pol_RNAbd"/>
    <property type="match status" value="1"/>
</dbReference>
<evidence type="ECO:0000256" key="1">
    <source>
        <dbReference type="ARBA" id="ARBA00001946"/>
    </source>
</evidence>
<organism evidence="11 12">
    <name type="scientific">Hyphobacterium vulgare</name>
    <dbReference type="NCBI Taxonomy" id="1736751"/>
    <lineage>
        <taxon>Bacteria</taxon>
        <taxon>Pseudomonadati</taxon>
        <taxon>Pseudomonadota</taxon>
        <taxon>Alphaproteobacteria</taxon>
        <taxon>Maricaulales</taxon>
        <taxon>Maricaulaceae</taxon>
        <taxon>Hyphobacterium</taxon>
    </lineage>
</organism>
<gene>
    <name evidence="11" type="ORF">ACFOOR_11960</name>
</gene>
<evidence type="ECO:0000256" key="3">
    <source>
        <dbReference type="ARBA" id="ARBA00022694"/>
    </source>
</evidence>
<keyword evidence="4" id="KW-0548">Nucleotidyltransferase</keyword>
<keyword evidence="12" id="KW-1185">Reference proteome</keyword>
<dbReference type="CDD" id="cd05398">
    <property type="entry name" value="NT_ClassII-CCAase"/>
    <property type="match status" value="1"/>
</dbReference>
<dbReference type="PANTHER" id="PTHR46173">
    <property type="entry name" value="CCA TRNA NUCLEOTIDYLTRANSFERASE 1, MITOCHONDRIAL"/>
    <property type="match status" value="1"/>
</dbReference>
<dbReference type="Gene3D" id="3.30.460.10">
    <property type="entry name" value="Beta Polymerase, domain 2"/>
    <property type="match status" value="1"/>
</dbReference>
<dbReference type="InterPro" id="IPR032828">
    <property type="entry name" value="PolyA_RNA-bd"/>
</dbReference>
<name>A0ABV6ZZN2_9PROT</name>
<reference evidence="12" key="1">
    <citation type="journal article" date="2019" name="Int. J. Syst. Evol. Microbiol.">
        <title>The Global Catalogue of Microorganisms (GCM) 10K type strain sequencing project: providing services to taxonomists for standard genome sequencing and annotation.</title>
        <authorList>
            <consortium name="The Broad Institute Genomics Platform"/>
            <consortium name="The Broad Institute Genome Sequencing Center for Infectious Disease"/>
            <person name="Wu L."/>
            <person name="Ma J."/>
        </authorList>
    </citation>
    <scope>NUCLEOTIDE SEQUENCE [LARGE SCALE GENOMIC DNA]</scope>
    <source>
        <strain evidence="12">KCTC 52487</strain>
    </source>
</reference>
<dbReference type="PANTHER" id="PTHR46173:SF1">
    <property type="entry name" value="CCA TRNA NUCLEOTIDYLTRANSFERASE 1, MITOCHONDRIAL"/>
    <property type="match status" value="1"/>
</dbReference>
<evidence type="ECO:0000259" key="9">
    <source>
        <dbReference type="Pfam" id="PF01743"/>
    </source>
</evidence>
<dbReference type="InterPro" id="IPR043519">
    <property type="entry name" value="NT_sf"/>
</dbReference>
<keyword evidence="7" id="KW-0460">Magnesium</keyword>
<keyword evidence="2 8" id="KW-0808">Transferase</keyword>
<dbReference type="InterPro" id="IPR050264">
    <property type="entry name" value="Bact_CCA-adding_enz_type3_sf"/>
</dbReference>
<dbReference type="Proteomes" id="UP001595379">
    <property type="component" value="Unassembled WGS sequence"/>
</dbReference>
<dbReference type="RefSeq" id="WP_343165150.1">
    <property type="nucleotide sequence ID" value="NZ_JBHRSV010000026.1"/>
</dbReference>
<evidence type="ECO:0000256" key="2">
    <source>
        <dbReference type="ARBA" id="ARBA00022679"/>
    </source>
</evidence>
<evidence type="ECO:0000256" key="4">
    <source>
        <dbReference type="ARBA" id="ARBA00022695"/>
    </source>
</evidence>
<protein>
    <submittedName>
        <fullName evidence="11">CCA tRNA nucleotidyltransferase</fullName>
    </submittedName>
</protein>
<keyword evidence="6" id="KW-0547">Nucleotide-binding</keyword>
<keyword evidence="8" id="KW-0694">RNA-binding</keyword>
<feature type="domain" description="Poly A polymerase head" evidence="9">
    <location>
        <begin position="35"/>
        <end position="156"/>
    </location>
</feature>
<dbReference type="EMBL" id="JBHRSV010000026">
    <property type="protein sequence ID" value="MFC2926823.1"/>
    <property type="molecule type" value="Genomic_DNA"/>
</dbReference>
<evidence type="ECO:0000256" key="5">
    <source>
        <dbReference type="ARBA" id="ARBA00022723"/>
    </source>
</evidence>
<dbReference type="Pfam" id="PF01743">
    <property type="entry name" value="PolyA_pol"/>
    <property type="match status" value="1"/>
</dbReference>
<keyword evidence="3" id="KW-0819">tRNA processing</keyword>
<proteinExistence type="inferred from homology"/>
<evidence type="ECO:0000313" key="12">
    <source>
        <dbReference type="Proteomes" id="UP001595379"/>
    </source>
</evidence>
<comment type="similarity">
    <text evidence="8">Belongs to the tRNA nucleotidyltransferase/poly(A) polymerase family.</text>
</comment>
<sequence>MISPDRLEPDEHDWLMAPATRLVIAALEAAEPRSARFVGGCVRNALLRQPVDDIDIATTLVPERAAEALKAAGIAVHETGIAHGTLTAVADHQPFEITTLRRDVSTDGRRATVAFTTDWAEDARRRDFTLNAIYAEPDGTLIDYQTGVEDALHRRILFIGRPEDRIAEDYLRILRFFRFFAWYGHGEPDPDALAACAAMKDGLAHLSAERVWKETKKLLAAEDPCASLAAMDEADVMTALYGPLDRTRLDRLVEMGEADAFLRFLALCPDDAAGETLAQGMKMSNAEKDRLRTALDPDFAADMSAGWQTRAGIEKQVYRKGNEAVADRLSLNFAAMDTPPEGWGGALAHARSFTPPVFPVTGADLLAAGVEKGPEFGDTLRGLEDRWVESRFTLTRNELLASL</sequence>
<feature type="domain" description="tRNA nucleotidyltransferase/poly(A) polymerase RNA and SrmB- binding" evidence="10">
    <location>
        <begin position="189"/>
        <end position="240"/>
    </location>
</feature>
<accession>A0ABV6ZZN2</accession>
<dbReference type="SUPFAM" id="SSF81891">
    <property type="entry name" value="Poly A polymerase C-terminal region-like"/>
    <property type="match status" value="1"/>
</dbReference>
<evidence type="ECO:0000256" key="6">
    <source>
        <dbReference type="ARBA" id="ARBA00022741"/>
    </source>
</evidence>
<comment type="caution">
    <text evidence="11">The sequence shown here is derived from an EMBL/GenBank/DDBJ whole genome shotgun (WGS) entry which is preliminary data.</text>
</comment>
<evidence type="ECO:0000256" key="7">
    <source>
        <dbReference type="ARBA" id="ARBA00022842"/>
    </source>
</evidence>
<evidence type="ECO:0000313" key="11">
    <source>
        <dbReference type="EMBL" id="MFC2926823.1"/>
    </source>
</evidence>
<dbReference type="SUPFAM" id="SSF81301">
    <property type="entry name" value="Nucleotidyltransferase"/>
    <property type="match status" value="1"/>
</dbReference>
<dbReference type="InterPro" id="IPR002646">
    <property type="entry name" value="PolA_pol_head_dom"/>
</dbReference>
<dbReference type="Gene3D" id="1.10.3090.10">
    <property type="entry name" value="cca-adding enzyme, domain 2"/>
    <property type="match status" value="1"/>
</dbReference>
<comment type="cofactor">
    <cofactor evidence="1">
        <name>Mg(2+)</name>
        <dbReference type="ChEBI" id="CHEBI:18420"/>
    </cofactor>
</comment>
<evidence type="ECO:0000259" key="10">
    <source>
        <dbReference type="Pfam" id="PF12627"/>
    </source>
</evidence>